<evidence type="ECO:0000256" key="8">
    <source>
        <dbReference type="RuleBase" id="RU004005"/>
    </source>
</evidence>
<feature type="region of interest" description="Disordered" evidence="11">
    <location>
        <begin position="108"/>
        <end position="129"/>
    </location>
</feature>
<comment type="subunit">
    <text evidence="7 9">Part of the 50S ribosomal subunit.</text>
</comment>
<dbReference type="InterPro" id="IPR001063">
    <property type="entry name" value="Ribosomal_uL22"/>
</dbReference>
<dbReference type="EMBL" id="MHOD01000001">
    <property type="protein sequence ID" value="OGZ58781.1"/>
    <property type="molecule type" value="Genomic_DNA"/>
</dbReference>
<sequence>MEMTAKIRYLRMSPRKIRAISDLIRGMDADNAKKQLQFLSKRGAPSVAKLLDSAISNAKNNFSKSEGNLYIKKISVDNGPAHKRFRPTGRGHAAPIKRRTSHVTIVLDERSSEIKQEKTENKKEKKVSA</sequence>
<comment type="similarity">
    <text evidence="1 7 8">Belongs to the universal ribosomal protein uL22 family.</text>
</comment>
<evidence type="ECO:0000313" key="13">
    <source>
        <dbReference type="Proteomes" id="UP000177932"/>
    </source>
</evidence>
<dbReference type="NCBIfam" id="TIGR01044">
    <property type="entry name" value="rplV_bact"/>
    <property type="match status" value="1"/>
</dbReference>
<dbReference type="PANTHER" id="PTHR13501:SF8">
    <property type="entry name" value="LARGE RIBOSOMAL SUBUNIT PROTEIN UL22M"/>
    <property type="match status" value="1"/>
</dbReference>
<protein>
    <recommendedName>
        <fullName evidence="6 7">Large ribosomal subunit protein uL22</fullName>
    </recommendedName>
</protein>
<keyword evidence="5 7" id="KW-0687">Ribonucleoprotein</keyword>
<dbReference type="InterPro" id="IPR047867">
    <property type="entry name" value="Ribosomal_uL22_bac/org-type"/>
</dbReference>
<evidence type="ECO:0000256" key="4">
    <source>
        <dbReference type="ARBA" id="ARBA00022980"/>
    </source>
</evidence>
<dbReference type="InterPro" id="IPR005727">
    <property type="entry name" value="Ribosomal_uL22_bac/chlpt-type"/>
</dbReference>
<evidence type="ECO:0000256" key="5">
    <source>
        <dbReference type="ARBA" id="ARBA00023274"/>
    </source>
</evidence>
<evidence type="ECO:0000256" key="11">
    <source>
        <dbReference type="SAM" id="MobiDB-lite"/>
    </source>
</evidence>
<evidence type="ECO:0000256" key="9">
    <source>
        <dbReference type="RuleBase" id="RU004006"/>
    </source>
</evidence>
<dbReference type="HAMAP" id="MF_01331_B">
    <property type="entry name" value="Ribosomal_uL22_B"/>
    <property type="match status" value="1"/>
</dbReference>
<dbReference type="Gene3D" id="3.90.470.10">
    <property type="entry name" value="Ribosomal protein L22/L17"/>
    <property type="match status" value="1"/>
</dbReference>
<evidence type="ECO:0000256" key="6">
    <source>
        <dbReference type="ARBA" id="ARBA00035207"/>
    </source>
</evidence>
<keyword evidence="4 7" id="KW-0689">Ribosomal protein</keyword>
<dbReference type="CDD" id="cd00336">
    <property type="entry name" value="Ribosomal_L22"/>
    <property type="match status" value="1"/>
</dbReference>
<comment type="function">
    <text evidence="7">The globular domain of the protein is located near the polypeptide exit tunnel on the outside of the subunit, while an extended beta-hairpin is found that lines the wall of the exit tunnel in the center of the 70S ribosome.</text>
</comment>
<dbReference type="GO" id="GO:0006412">
    <property type="term" value="P:translation"/>
    <property type="evidence" value="ECO:0007669"/>
    <property type="project" value="UniProtKB-UniRule"/>
</dbReference>
<comment type="function">
    <text evidence="7 10">This protein binds specifically to 23S rRNA; its binding is stimulated by other ribosomal proteins, e.g., L4, L17, and L20. It is important during the early stages of 50S assembly. It makes multiple contacts with different domains of the 23S rRNA in the assembled 50S subunit and ribosome.</text>
</comment>
<evidence type="ECO:0000313" key="12">
    <source>
        <dbReference type="EMBL" id="OGZ58781.1"/>
    </source>
</evidence>
<dbReference type="InterPro" id="IPR036394">
    <property type="entry name" value="Ribosomal_uL22_sf"/>
</dbReference>
<dbReference type="GO" id="GO:0003735">
    <property type="term" value="F:structural constituent of ribosome"/>
    <property type="evidence" value="ECO:0007669"/>
    <property type="project" value="InterPro"/>
</dbReference>
<dbReference type="SUPFAM" id="SSF54843">
    <property type="entry name" value="Ribosomal protein L22"/>
    <property type="match status" value="1"/>
</dbReference>
<comment type="caution">
    <text evidence="12">The sequence shown here is derived from an EMBL/GenBank/DDBJ whole genome shotgun (WGS) entry which is preliminary data.</text>
</comment>
<keyword evidence="2 7" id="KW-0699">rRNA-binding</keyword>
<dbReference type="AlphaFoldDB" id="A0A1G2H949"/>
<name>A0A1G2H949_9BACT</name>
<evidence type="ECO:0000256" key="2">
    <source>
        <dbReference type="ARBA" id="ARBA00022730"/>
    </source>
</evidence>
<proteinExistence type="inferred from homology"/>
<dbReference type="GO" id="GO:0022625">
    <property type="term" value="C:cytosolic large ribosomal subunit"/>
    <property type="evidence" value="ECO:0007669"/>
    <property type="project" value="TreeGrafter"/>
</dbReference>
<dbReference type="Pfam" id="PF00237">
    <property type="entry name" value="Ribosomal_L22"/>
    <property type="match status" value="1"/>
</dbReference>
<dbReference type="PANTHER" id="PTHR13501">
    <property type="entry name" value="CHLOROPLAST 50S RIBOSOMAL PROTEIN L22-RELATED"/>
    <property type="match status" value="1"/>
</dbReference>
<reference evidence="12 13" key="1">
    <citation type="journal article" date="2016" name="Nat. Commun.">
        <title>Thousands of microbial genomes shed light on interconnected biogeochemical processes in an aquifer system.</title>
        <authorList>
            <person name="Anantharaman K."/>
            <person name="Brown C.T."/>
            <person name="Hug L.A."/>
            <person name="Sharon I."/>
            <person name="Castelle C.J."/>
            <person name="Probst A.J."/>
            <person name="Thomas B.C."/>
            <person name="Singh A."/>
            <person name="Wilkins M.J."/>
            <person name="Karaoz U."/>
            <person name="Brodie E.L."/>
            <person name="Williams K.H."/>
            <person name="Hubbard S.S."/>
            <person name="Banfield J.F."/>
        </authorList>
    </citation>
    <scope>NUCLEOTIDE SEQUENCE [LARGE SCALE GENOMIC DNA]</scope>
</reference>
<dbReference type="STRING" id="1802158.A2827_00670"/>
<dbReference type="GO" id="GO:0019843">
    <property type="term" value="F:rRNA binding"/>
    <property type="evidence" value="ECO:0007669"/>
    <property type="project" value="UniProtKB-UniRule"/>
</dbReference>
<evidence type="ECO:0000256" key="1">
    <source>
        <dbReference type="ARBA" id="ARBA00009451"/>
    </source>
</evidence>
<keyword evidence="3 7" id="KW-0694">RNA-binding</keyword>
<gene>
    <name evidence="7" type="primary">rplV</name>
    <name evidence="12" type="ORF">A2827_00670</name>
</gene>
<evidence type="ECO:0000256" key="7">
    <source>
        <dbReference type="HAMAP-Rule" id="MF_01331"/>
    </source>
</evidence>
<dbReference type="Proteomes" id="UP000177932">
    <property type="component" value="Unassembled WGS sequence"/>
</dbReference>
<evidence type="ECO:0000256" key="3">
    <source>
        <dbReference type="ARBA" id="ARBA00022884"/>
    </source>
</evidence>
<accession>A0A1G2H949</accession>
<organism evidence="12 13">
    <name type="scientific">Candidatus Spechtbacteria bacterium RIFCSPHIGHO2_01_FULL_43_30</name>
    <dbReference type="NCBI Taxonomy" id="1802158"/>
    <lineage>
        <taxon>Bacteria</taxon>
        <taxon>Candidatus Spechtiibacteriota</taxon>
    </lineage>
</organism>
<evidence type="ECO:0000256" key="10">
    <source>
        <dbReference type="RuleBase" id="RU004008"/>
    </source>
</evidence>